<organism evidence="1 2">
    <name type="scientific">Didymella glomerata</name>
    <dbReference type="NCBI Taxonomy" id="749621"/>
    <lineage>
        <taxon>Eukaryota</taxon>
        <taxon>Fungi</taxon>
        <taxon>Dikarya</taxon>
        <taxon>Ascomycota</taxon>
        <taxon>Pezizomycotina</taxon>
        <taxon>Dothideomycetes</taxon>
        <taxon>Pleosporomycetidae</taxon>
        <taxon>Pleosporales</taxon>
        <taxon>Pleosporineae</taxon>
        <taxon>Didymellaceae</taxon>
        <taxon>Didymella</taxon>
    </lineage>
</organism>
<reference evidence="1" key="1">
    <citation type="submission" date="2022-10" db="EMBL/GenBank/DDBJ databases">
        <title>Tapping the CABI collections for fungal endophytes: first genome assemblies for Collariella, Neodidymelliopsis, Ascochyta clinopodiicola, Didymella pomorum, Didymosphaeria variabile, Neocosmospora piperis and Neocucurbitaria cava.</title>
        <authorList>
            <person name="Hill R."/>
        </authorList>
    </citation>
    <scope>NUCLEOTIDE SEQUENCE</scope>
    <source>
        <strain evidence="1">IMI 360193</strain>
    </source>
</reference>
<proteinExistence type="predicted"/>
<comment type="caution">
    <text evidence="1">The sequence shown here is derived from an EMBL/GenBank/DDBJ whole genome shotgun (WGS) entry which is preliminary data.</text>
</comment>
<dbReference type="OrthoDB" id="3793517at2759"/>
<gene>
    <name evidence="1" type="ORF">N0V87_002843</name>
</gene>
<name>A0A9W8X3E1_9PLEO</name>
<dbReference type="Proteomes" id="UP001140562">
    <property type="component" value="Unassembled WGS sequence"/>
</dbReference>
<dbReference type="EMBL" id="JAPEUV010000019">
    <property type="protein sequence ID" value="KAJ4339905.1"/>
    <property type="molecule type" value="Genomic_DNA"/>
</dbReference>
<sequence length="299" mass="34792">MEIDFEGLVPNPWAVLDEKDVERIKITLYPEEDWQHMSFTLPSDGYTISAAALAIQFLSSLPSAARKTIRRIELLEGQAAVAYAESHVQGLVSFCQENPHLRIRRVADLWKCVLPAVDFHSSINGMSCIRQGLATEQVAKWMLEARRLRTLGMPSGCFTLVLDGAQHPSESPFMFDRILEDIVEQVAMDRHHAERLQTDESWLERRAGVGRKHLLYFEHLPSMMQDVVRSRDETVVLNFGFEPHLDWDNAVDQFSEYTWEAFQSRRVDRWQHMNFRVPPIEFLRRDWSLGQWEHRISVD</sequence>
<protein>
    <submittedName>
        <fullName evidence="1">Uncharacterized protein</fullName>
    </submittedName>
</protein>
<evidence type="ECO:0000313" key="1">
    <source>
        <dbReference type="EMBL" id="KAJ4339905.1"/>
    </source>
</evidence>
<evidence type="ECO:0000313" key="2">
    <source>
        <dbReference type="Proteomes" id="UP001140562"/>
    </source>
</evidence>
<accession>A0A9W8X3E1</accession>
<keyword evidence="2" id="KW-1185">Reference proteome</keyword>
<dbReference type="AlphaFoldDB" id="A0A9W8X3E1"/>